<dbReference type="EMBL" id="CAKXAJ010024821">
    <property type="protein sequence ID" value="CAH2230646.1"/>
    <property type="molecule type" value="Genomic_DNA"/>
</dbReference>
<sequence>MSVLLSLEHPEEIHMSVACFCVHLYMCWYVGSVGVAVRIHALRSLVAGAPHGSTRSATQDVLEFSGPYYSRFHLVGRYGKRSGMDDSQLRRAHHALALALARPDRRDRDRPREIERDGAWRESYPPYVAALLLRSYNKRAPEVVDVSSGEN</sequence>
<evidence type="ECO:0000313" key="2">
    <source>
        <dbReference type="EMBL" id="CAH2230646.1"/>
    </source>
</evidence>
<keyword evidence="1" id="KW-0812">Transmembrane</keyword>
<organism evidence="2 3">
    <name type="scientific">Pararge aegeria aegeria</name>
    <dbReference type="NCBI Taxonomy" id="348720"/>
    <lineage>
        <taxon>Eukaryota</taxon>
        <taxon>Metazoa</taxon>
        <taxon>Ecdysozoa</taxon>
        <taxon>Arthropoda</taxon>
        <taxon>Hexapoda</taxon>
        <taxon>Insecta</taxon>
        <taxon>Pterygota</taxon>
        <taxon>Neoptera</taxon>
        <taxon>Endopterygota</taxon>
        <taxon>Lepidoptera</taxon>
        <taxon>Glossata</taxon>
        <taxon>Ditrysia</taxon>
        <taxon>Papilionoidea</taxon>
        <taxon>Nymphalidae</taxon>
        <taxon>Satyrinae</taxon>
        <taxon>Satyrini</taxon>
        <taxon>Parargina</taxon>
        <taxon>Pararge</taxon>
    </lineage>
</organism>
<evidence type="ECO:0000256" key="1">
    <source>
        <dbReference type="SAM" id="Phobius"/>
    </source>
</evidence>
<keyword evidence="3" id="KW-1185">Reference proteome</keyword>
<accession>A0A8S4R9U6</accession>
<keyword evidence="1" id="KW-0472">Membrane</keyword>
<proteinExistence type="predicted"/>
<keyword evidence="1" id="KW-1133">Transmembrane helix</keyword>
<reference evidence="2" key="1">
    <citation type="submission" date="2022-03" db="EMBL/GenBank/DDBJ databases">
        <authorList>
            <person name="Lindestad O."/>
        </authorList>
    </citation>
    <scope>NUCLEOTIDE SEQUENCE</scope>
</reference>
<comment type="caution">
    <text evidence="2">The sequence shown here is derived from an EMBL/GenBank/DDBJ whole genome shotgun (WGS) entry which is preliminary data.</text>
</comment>
<protein>
    <submittedName>
        <fullName evidence="2">Jg4199 protein</fullName>
    </submittedName>
</protein>
<gene>
    <name evidence="2" type="primary">jg4199</name>
    <name evidence="2" type="ORF">PAEG_LOCUS9834</name>
</gene>
<dbReference type="Proteomes" id="UP000838756">
    <property type="component" value="Unassembled WGS sequence"/>
</dbReference>
<name>A0A8S4R9U6_9NEOP</name>
<evidence type="ECO:0000313" key="3">
    <source>
        <dbReference type="Proteomes" id="UP000838756"/>
    </source>
</evidence>
<feature type="transmembrane region" description="Helical" evidence="1">
    <location>
        <begin position="13"/>
        <end position="37"/>
    </location>
</feature>
<dbReference type="AlphaFoldDB" id="A0A8S4R9U6"/>